<feature type="compositionally biased region" description="Polar residues" evidence="1">
    <location>
        <begin position="1"/>
        <end position="19"/>
    </location>
</feature>
<evidence type="ECO:0000256" key="1">
    <source>
        <dbReference type="SAM" id="MobiDB-lite"/>
    </source>
</evidence>
<feature type="region of interest" description="Disordered" evidence="1">
    <location>
        <begin position="161"/>
        <end position="202"/>
    </location>
</feature>
<evidence type="ECO:0000313" key="3">
    <source>
        <dbReference type="Proteomes" id="UP001303473"/>
    </source>
</evidence>
<dbReference type="AlphaFoldDB" id="A0AAN6NGK0"/>
<name>A0AAN6NGK0_9PEZI</name>
<protein>
    <submittedName>
        <fullName evidence="2">Uncharacterized protein</fullName>
    </submittedName>
</protein>
<keyword evidence="3" id="KW-1185">Reference proteome</keyword>
<dbReference type="Proteomes" id="UP001303473">
    <property type="component" value="Unassembled WGS sequence"/>
</dbReference>
<comment type="caution">
    <text evidence="2">The sequence shown here is derived from an EMBL/GenBank/DDBJ whole genome shotgun (WGS) entry which is preliminary data.</text>
</comment>
<sequence>MQWSVSRSPVNHNGATSLAASPKSRACMRARLPTMLDSPSNVLPAAISMPVLESKIRVPTTYPAGGQREPVQDTQSGDTCVGTVPRHGYKGPGQSSDEMAGREKNKAPPYWPAWRFHEPETFAFDRQRQTELNCYSFMIAVPKTSSYLPENRSRTLNLNLSRAEANDEPHSVSNRDSPKGRTFTVPVHCAGARPGSLASQRR</sequence>
<proteinExistence type="predicted"/>
<feature type="region of interest" description="Disordered" evidence="1">
    <location>
        <begin position="1"/>
        <end position="22"/>
    </location>
</feature>
<feature type="region of interest" description="Disordered" evidence="1">
    <location>
        <begin position="84"/>
        <end position="106"/>
    </location>
</feature>
<organism evidence="2 3">
    <name type="scientific">Diplogelasinospora grovesii</name>
    <dbReference type="NCBI Taxonomy" id="303347"/>
    <lineage>
        <taxon>Eukaryota</taxon>
        <taxon>Fungi</taxon>
        <taxon>Dikarya</taxon>
        <taxon>Ascomycota</taxon>
        <taxon>Pezizomycotina</taxon>
        <taxon>Sordariomycetes</taxon>
        <taxon>Sordariomycetidae</taxon>
        <taxon>Sordariales</taxon>
        <taxon>Diplogelasinosporaceae</taxon>
        <taxon>Diplogelasinospora</taxon>
    </lineage>
</organism>
<reference evidence="3" key="1">
    <citation type="journal article" date="2023" name="Mol. Phylogenet. Evol.">
        <title>Genome-scale phylogeny and comparative genomics of the fungal order Sordariales.</title>
        <authorList>
            <person name="Hensen N."/>
            <person name="Bonometti L."/>
            <person name="Westerberg I."/>
            <person name="Brannstrom I.O."/>
            <person name="Guillou S."/>
            <person name="Cros-Aarteil S."/>
            <person name="Calhoun S."/>
            <person name="Haridas S."/>
            <person name="Kuo A."/>
            <person name="Mondo S."/>
            <person name="Pangilinan J."/>
            <person name="Riley R."/>
            <person name="LaButti K."/>
            <person name="Andreopoulos B."/>
            <person name="Lipzen A."/>
            <person name="Chen C."/>
            <person name="Yan M."/>
            <person name="Daum C."/>
            <person name="Ng V."/>
            <person name="Clum A."/>
            <person name="Steindorff A."/>
            <person name="Ohm R.A."/>
            <person name="Martin F."/>
            <person name="Silar P."/>
            <person name="Natvig D.O."/>
            <person name="Lalanne C."/>
            <person name="Gautier V."/>
            <person name="Ament-Velasquez S.L."/>
            <person name="Kruys A."/>
            <person name="Hutchinson M.I."/>
            <person name="Powell A.J."/>
            <person name="Barry K."/>
            <person name="Miller A.N."/>
            <person name="Grigoriev I.V."/>
            <person name="Debuchy R."/>
            <person name="Gladieux P."/>
            <person name="Hiltunen Thoren M."/>
            <person name="Johannesson H."/>
        </authorList>
    </citation>
    <scope>NUCLEOTIDE SEQUENCE [LARGE SCALE GENOMIC DNA]</scope>
    <source>
        <strain evidence="3">CBS 340.73</strain>
    </source>
</reference>
<dbReference type="EMBL" id="MU853755">
    <property type="protein sequence ID" value="KAK3945427.1"/>
    <property type="molecule type" value="Genomic_DNA"/>
</dbReference>
<gene>
    <name evidence="2" type="ORF">QBC46DRAFT_403636</name>
</gene>
<evidence type="ECO:0000313" key="2">
    <source>
        <dbReference type="EMBL" id="KAK3945427.1"/>
    </source>
</evidence>
<accession>A0AAN6NGK0</accession>